<name>A0ABS1IWY8_9FIRM</name>
<evidence type="ECO:0000259" key="6">
    <source>
        <dbReference type="Pfam" id="PF00700"/>
    </source>
</evidence>
<keyword evidence="7" id="KW-0969">Cilium</keyword>
<evidence type="ECO:0000256" key="1">
    <source>
        <dbReference type="ARBA" id="ARBA00005709"/>
    </source>
</evidence>
<gene>
    <name evidence="7" type="ORF">JJN12_01220</name>
</gene>
<proteinExistence type="inferred from homology"/>
<dbReference type="SUPFAM" id="SSF64518">
    <property type="entry name" value="Phase 1 flagellin"/>
    <property type="match status" value="1"/>
</dbReference>
<feature type="domain" description="Flagellin C-terminal" evidence="6">
    <location>
        <begin position="185"/>
        <end position="269"/>
    </location>
</feature>
<dbReference type="Pfam" id="PF00700">
    <property type="entry name" value="Flagellin_C"/>
    <property type="match status" value="1"/>
</dbReference>
<accession>A0ABS1IWY8</accession>
<dbReference type="PANTHER" id="PTHR42792:SF2">
    <property type="entry name" value="FLAGELLIN"/>
    <property type="match status" value="1"/>
</dbReference>
<dbReference type="InterPro" id="IPR042187">
    <property type="entry name" value="Flagellin_C_sub2"/>
</dbReference>
<keyword evidence="3 4" id="KW-0975">Bacterial flagellum</keyword>
<dbReference type="InterPro" id="IPR001492">
    <property type="entry name" value="Flagellin"/>
</dbReference>
<dbReference type="RefSeq" id="WP_208427983.1">
    <property type="nucleotide sequence ID" value="NZ_JAEPRJ010000001.1"/>
</dbReference>
<dbReference type="PRINTS" id="PR00207">
    <property type="entry name" value="FLAGELLIN"/>
</dbReference>
<keyword evidence="7" id="KW-0966">Cell projection</keyword>
<dbReference type="Proteomes" id="UP000604730">
    <property type="component" value="Unassembled WGS sequence"/>
</dbReference>
<evidence type="ECO:0000256" key="4">
    <source>
        <dbReference type="RuleBase" id="RU362073"/>
    </source>
</evidence>
<comment type="subcellular location">
    <subcellularLocation>
        <location evidence="4">Secreted</location>
    </subcellularLocation>
    <subcellularLocation>
        <location evidence="4">Bacterial flagellum</location>
    </subcellularLocation>
</comment>
<sequence length="270" mass="28882">MVVQHNLTAMNSNRQLGITSGLQAKSSEKLSSGYKINRAADDAAGLSISEKMRSQVRGLNRSSANAQDGISLIQVAEGALNETHSILQRMNELAVQAANDTNTEDDRGAIQKEVTALTSEIDRIKDTTAFNTQNLLDGDFTDKKIHVGALKDQTIEISIGAMDADTIGAGGQDLTTQDGAESAIEAFQGAIKVVSDQRSDLGALQNRLEHTVLNLDNVSENTQAAESRIRDTDVPTEMVNFSKNNILAQAGQSMLAQANQSTQGVLSLLR</sequence>
<evidence type="ECO:0000313" key="8">
    <source>
        <dbReference type="Proteomes" id="UP000604730"/>
    </source>
</evidence>
<dbReference type="Gene3D" id="1.20.1330.10">
    <property type="entry name" value="f41 fragment of flagellin, N-terminal domain"/>
    <property type="match status" value="1"/>
</dbReference>
<protein>
    <recommendedName>
        <fullName evidence="2 4">Flagellin</fullName>
    </recommendedName>
</protein>
<feature type="domain" description="Flagellin N-terminal" evidence="5">
    <location>
        <begin position="3"/>
        <end position="141"/>
    </location>
</feature>
<evidence type="ECO:0000256" key="2">
    <source>
        <dbReference type="ARBA" id="ARBA00020110"/>
    </source>
</evidence>
<keyword evidence="8" id="KW-1185">Reference proteome</keyword>
<dbReference type="InterPro" id="IPR046358">
    <property type="entry name" value="Flagellin_C"/>
</dbReference>
<comment type="caution">
    <text evidence="7">The sequence shown here is derived from an EMBL/GenBank/DDBJ whole genome shotgun (WGS) entry which is preliminary data.</text>
</comment>
<dbReference type="PANTHER" id="PTHR42792">
    <property type="entry name" value="FLAGELLIN"/>
    <property type="match status" value="1"/>
</dbReference>
<organism evidence="7 8">
    <name type="scientific">Catonella massiliensis</name>
    <dbReference type="NCBI Taxonomy" id="2799636"/>
    <lineage>
        <taxon>Bacteria</taxon>
        <taxon>Bacillati</taxon>
        <taxon>Bacillota</taxon>
        <taxon>Clostridia</taxon>
        <taxon>Lachnospirales</taxon>
        <taxon>Lachnospiraceae</taxon>
        <taxon>Catonella</taxon>
    </lineage>
</organism>
<comment type="function">
    <text evidence="4">Flagellin is the subunit protein which polymerizes to form the filaments of bacterial flagella.</text>
</comment>
<dbReference type="EMBL" id="JAEPRJ010000001">
    <property type="protein sequence ID" value="MBK5896409.1"/>
    <property type="molecule type" value="Genomic_DNA"/>
</dbReference>
<evidence type="ECO:0000259" key="5">
    <source>
        <dbReference type="Pfam" id="PF00669"/>
    </source>
</evidence>
<evidence type="ECO:0000313" key="7">
    <source>
        <dbReference type="EMBL" id="MBK5896409.1"/>
    </source>
</evidence>
<keyword evidence="7" id="KW-0282">Flagellum</keyword>
<evidence type="ECO:0000256" key="3">
    <source>
        <dbReference type="ARBA" id="ARBA00023143"/>
    </source>
</evidence>
<keyword evidence="4" id="KW-0964">Secreted</keyword>
<dbReference type="Pfam" id="PF00669">
    <property type="entry name" value="Flagellin_N"/>
    <property type="match status" value="1"/>
</dbReference>
<dbReference type="Gene3D" id="6.10.10.10">
    <property type="entry name" value="Flagellar export chaperone, C-terminal domain"/>
    <property type="match status" value="1"/>
</dbReference>
<dbReference type="InterPro" id="IPR001029">
    <property type="entry name" value="Flagellin_N"/>
</dbReference>
<comment type="similarity">
    <text evidence="1 4">Belongs to the bacterial flagellin family.</text>
</comment>
<reference evidence="7 8" key="1">
    <citation type="submission" date="2021-01" db="EMBL/GenBank/DDBJ databases">
        <title>Isolation and description of Catonella massiliensis sp. nov., a novel Catonella species, isolated from a stable periodontitis subject.</title>
        <authorList>
            <person name="Antezack A."/>
            <person name="Boxberger M."/>
            <person name="La Scola B."/>
            <person name="Monnet-Corti V."/>
        </authorList>
    </citation>
    <scope>NUCLEOTIDE SEQUENCE [LARGE SCALE GENOMIC DNA]</scope>
    <source>
        <strain evidence="7 8">Marseille-Q4567</strain>
    </source>
</reference>